<dbReference type="InterPro" id="IPR002575">
    <property type="entry name" value="Aminoglycoside_PTrfase"/>
</dbReference>
<dbReference type="EMBL" id="LLXE01000219">
    <property type="protein sequence ID" value="KUM59539.1"/>
    <property type="molecule type" value="Genomic_DNA"/>
</dbReference>
<sequence length="349" mass="39243">MMEQLNLKIWSAMPSLKGTNGSESFHRQSCAAEVDEHHRLDDVLSLLFPSTVRVQHSHPILGHMHSLRLLTLSNGAHLLLKGSPSSRTALLRRERSFLETEAQFLLLLAQSANPCIPRLYHYDPDARRRGSAYLIRQYMKGKSLSEMEGELTSQQRDGIAYHLGFLVSAIGQNAAPGFGSLQQVAFGAGRPSWREAFCALFEGILRDAEDMFIHLPYSEIRHELRRLAPALEYVSLPRLVVVDFGRPCHVLVNEESGQLSGVVDFSSAVWGDVLMAEIFANASPAVLQGAGMAVSRTREENIRLVLYACYRLVSRITVQYYRNRDETSEFDARRRLTTTIAEMTRLKLA</sequence>
<dbReference type="Pfam" id="PF01636">
    <property type="entry name" value="APH"/>
    <property type="match status" value="1"/>
</dbReference>
<accession>A0A101MFC0</accession>
<evidence type="ECO:0000313" key="3">
    <source>
        <dbReference type="Proteomes" id="UP000055045"/>
    </source>
</evidence>
<proteinExistence type="predicted"/>
<dbReference type="Gene3D" id="3.90.1200.10">
    <property type="match status" value="1"/>
</dbReference>
<dbReference type="InterPro" id="IPR051678">
    <property type="entry name" value="AGP_Transferase"/>
</dbReference>
<dbReference type="PANTHER" id="PTHR21310">
    <property type="entry name" value="AMINOGLYCOSIDE PHOSPHOTRANSFERASE-RELATED-RELATED"/>
    <property type="match status" value="1"/>
</dbReference>
<comment type="caution">
    <text evidence="2">The sequence shown here is derived from an EMBL/GenBank/DDBJ whole genome shotgun (WGS) entry which is preliminary data.</text>
</comment>
<gene>
    <name evidence="2" type="ORF">ACN42_g7602</name>
</gene>
<evidence type="ECO:0000313" key="2">
    <source>
        <dbReference type="EMBL" id="KUM59539.1"/>
    </source>
</evidence>
<keyword evidence="3" id="KW-1185">Reference proteome</keyword>
<dbReference type="InterPro" id="IPR011009">
    <property type="entry name" value="Kinase-like_dom_sf"/>
</dbReference>
<name>A0A101MFC0_PENFR</name>
<protein>
    <recommendedName>
        <fullName evidence="1">Aminoglycoside phosphotransferase domain-containing protein</fullName>
    </recommendedName>
</protein>
<dbReference type="AlphaFoldDB" id="A0A101MFC0"/>
<dbReference type="Gene3D" id="3.30.200.150">
    <property type="match status" value="1"/>
</dbReference>
<feature type="domain" description="Aminoglycoside phosphotransferase" evidence="1">
    <location>
        <begin position="87"/>
        <end position="274"/>
    </location>
</feature>
<dbReference type="SUPFAM" id="SSF56112">
    <property type="entry name" value="Protein kinase-like (PK-like)"/>
    <property type="match status" value="1"/>
</dbReference>
<organism evidence="2 3">
    <name type="scientific">Penicillium freii</name>
    <dbReference type="NCBI Taxonomy" id="48697"/>
    <lineage>
        <taxon>Eukaryota</taxon>
        <taxon>Fungi</taxon>
        <taxon>Dikarya</taxon>
        <taxon>Ascomycota</taxon>
        <taxon>Pezizomycotina</taxon>
        <taxon>Eurotiomycetes</taxon>
        <taxon>Eurotiomycetidae</taxon>
        <taxon>Eurotiales</taxon>
        <taxon>Aspergillaceae</taxon>
        <taxon>Penicillium</taxon>
    </lineage>
</organism>
<dbReference type="Proteomes" id="UP000055045">
    <property type="component" value="Unassembled WGS sequence"/>
</dbReference>
<evidence type="ECO:0000259" key="1">
    <source>
        <dbReference type="Pfam" id="PF01636"/>
    </source>
</evidence>
<dbReference type="PANTHER" id="PTHR21310:SF59">
    <property type="entry name" value="AMINOGLYCOSIDE PHOSPHOTRANSFERASE DOMAIN-CONTAINING PROTEIN"/>
    <property type="match status" value="1"/>
</dbReference>
<reference evidence="2 3" key="1">
    <citation type="submission" date="2015-10" db="EMBL/GenBank/DDBJ databases">
        <title>Genome sequencing of Penicillium freii.</title>
        <authorList>
            <person name="Nguyen H.D."/>
            <person name="Visagie C.M."/>
            <person name="Seifert K.A."/>
        </authorList>
    </citation>
    <scope>NUCLEOTIDE SEQUENCE [LARGE SCALE GENOMIC DNA]</scope>
    <source>
        <strain evidence="2 3">DAOM 242723</strain>
    </source>
</reference>
<dbReference type="OrthoDB" id="5210591at2759"/>